<organism evidence="4">
    <name type="scientific">marine sediment metagenome</name>
    <dbReference type="NCBI Taxonomy" id="412755"/>
    <lineage>
        <taxon>unclassified sequences</taxon>
        <taxon>metagenomes</taxon>
        <taxon>ecological metagenomes</taxon>
    </lineage>
</organism>
<dbReference type="InterPro" id="IPR050922">
    <property type="entry name" value="LytR/CpsA/Psr_CW_biosynth"/>
</dbReference>
<dbReference type="NCBIfam" id="TIGR00350">
    <property type="entry name" value="lytR_cpsA_psr"/>
    <property type="match status" value="1"/>
</dbReference>
<evidence type="ECO:0000256" key="1">
    <source>
        <dbReference type="SAM" id="MobiDB-lite"/>
    </source>
</evidence>
<feature type="region of interest" description="Disordered" evidence="1">
    <location>
        <begin position="1"/>
        <end position="21"/>
    </location>
</feature>
<dbReference type="Pfam" id="PF03816">
    <property type="entry name" value="LytR_cpsA_psr"/>
    <property type="match status" value="1"/>
</dbReference>
<dbReference type="InterPro" id="IPR004474">
    <property type="entry name" value="LytR_CpsA_psr"/>
</dbReference>
<dbReference type="PANTHER" id="PTHR33392">
    <property type="entry name" value="POLYISOPRENYL-TEICHOIC ACID--PEPTIDOGLYCAN TEICHOIC ACID TRANSFERASE TAGU"/>
    <property type="match status" value="1"/>
</dbReference>
<dbReference type="EMBL" id="LAZR01049453">
    <property type="protein sequence ID" value="KKK89603.1"/>
    <property type="molecule type" value="Genomic_DNA"/>
</dbReference>
<gene>
    <name evidence="4" type="ORF">LCGC14_2731430</name>
</gene>
<evidence type="ECO:0000256" key="2">
    <source>
        <dbReference type="SAM" id="Phobius"/>
    </source>
</evidence>
<evidence type="ECO:0000259" key="3">
    <source>
        <dbReference type="Pfam" id="PF03816"/>
    </source>
</evidence>
<feature type="compositionally biased region" description="Basic and acidic residues" evidence="1">
    <location>
        <begin position="1"/>
        <end position="12"/>
    </location>
</feature>
<proteinExistence type="predicted"/>
<keyword evidence="2" id="KW-1133">Transmembrane helix</keyword>
<keyword evidence="2" id="KW-0812">Transmembrane</keyword>
<name>A0A0F8Z779_9ZZZZ</name>
<reference evidence="4" key="1">
    <citation type="journal article" date="2015" name="Nature">
        <title>Complex archaea that bridge the gap between prokaryotes and eukaryotes.</title>
        <authorList>
            <person name="Spang A."/>
            <person name="Saw J.H."/>
            <person name="Jorgensen S.L."/>
            <person name="Zaremba-Niedzwiedzka K."/>
            <person name="Martijn J."/>
            <person name="Lind A.E."/>
            <person name="van Eijk R."/>
            <person name="Schleper C."/>
            <person name="Guy L."/>
            <person name="Ettema T.J."/>
        </authorList>
    </citation>
    <scope>NUCLEOTIDE SEQUENCE</scope>
</reference>
<protein>
    <recommendedName>
        <fullName evidence="3">Cell envelope-related transcriptional attenuator domain-containing protein</fullName>
    </recommendedName>
</protein>
<feature type="domain" description="Cell envelope-related transcriptional attenuator" evidence="3">
    <location>
        <begin position="107"/>
        <end position="271"/>
    </location>
</feature>
<comment type="caution">
    <text evidence="4">The sequence shown here is derived from an EMBL/GenBank/DDBJ whole genome shotgun (WGS) entry which is preliminary data.</text>
</comment>
<feature type="non-terminal residue" evidence="4">
    <location>
        <position position="286"/>
    </location>
</feature>
<evidence type="ECO:0000313" key="4">
    <source>
        <dbReference type="EMBL" id="KKK89603.1"/>
    </source>
</evidence>
<sequence>MSPDRQPFERPPRPGGGEPEARKGRRFNRFLIFGIAVFTVAAFYVLLIVVTIADDIFLPGNEFKIGIDLPGVDSGENPEVADINQRINIVFLGLDRRLGVPEHTAARTDSVFVLTIDPFSKTAGVFSIPRDLLVEIPDGSGGYYTDRINVVWETGEFIYDGYDGGGTGLVKDTIEHNFGIPIDNYVILDFADFIDLVDEVGGVDIDVPEYVADFDYTEYEGGQGYAVEFLPGPEHMDGQRALAYARIRKGSNDFKRIERQQLVIQATADKAFSLDLLFDPAKALDL</sequence>
<accession>A0A0F8Z779</accession>
<dbReference type="AlphaFoldDB" id="A0A0F8Z779"/>
<keyword evidence="2" id="KW-0472">Membrane</keyword>
<feature type="transmembrane region" description="Helical" evidence="2">
    <location>
        <begin position="30"/>
        <end position="53"/>
    </location>
</feature>
<dbReference type="PANTHER" id="PTHR33392:SF6">
    <property type="entry name" value="POLYISOPRENYL-TEICHOIC ACID--PEPTIDOGLYCAN TEICHOIC ACID TRANSFERASE TAGU"/>
    <property type="match status" value="1"/>
</dbReference>
<dbReference type="Gene3D" id="3.40.630.190">
    <property type="entry name" value="LCP protein"/>
    <property type="match status" value="1"/>
</dbReference>